<dbReference type="EMBL" id="JANJQO010000249">
    <property type="protein sequence ID" value="KAJ2979828.1"/>
    <property type="molecule type" value="Genomic_DNA"/>
</dbReference>
<accession>A0ACC1NL87</accession>
<evidence type="ECO:0000313" key="1">
    <source>
        <dbReference type="EMBL" id="KAJ2979828.1"/>
    </source>
</evidence>
<evidence type="ECO:0000313" key="2">
    <source>
        <dbReference type="Proteomes" id="UP001143910"/>
    </source>
</evidence>
<organism evidence="1 2">
    <name type="scientific">Zarea fungicola</name>
    <dbReference type="NCBI Taxonomy" id="93591"/>
    <lineage>
        <taxon>Eukaryota</taxon>
        <taxon>Fungi</taxon>
        <taxon>Dikarya</taxon>
        <taxon>Ascomycota</taxon>
        <taxon>Pezizomycotina</taxon>
        <taxon>Sordariomycetes</taxon>
        <taxon>Hypocreomycetidae</taxon>
        <taxon>Hypocreales</taxon>
        <taxon>Cordycipitaceae</taxon>
        <taxon>Zarea</taxon>
    </lineage>
</organism>
<gene>
    <name evidence="1" type="ORF">NQ176_g3013</name>
</gene>
<sequence>MVVYLTTLRLAFMPVKSYSAPHCARFSATVASRADFTHAVIGGGVVGIAVARQLAQHSGGSTVLIERHAALGTETSSRNSEVIHAGIYYGADSLKAHMCIRGKHLLYDLCQRHAIDYRRTGKWIVAQTLAQRGSLEKFYAVCRDKLDVPMRWVSAAEVARDGEGVVAAEGALESPTTGIIDSHGLMIGLVLLVFVFPKLRF</sequence>
<keyword evidence="2" id="KW-1185">Reference proteome</keyword>
<reference evidence="1" key="1">
    <citation type="submission" date="2022-08" db="EMBL/GenBank/DDBJ databases">
        <title>Genome Sequence of Lecanicillium fungicola.</title>
        <authorList>
            <person name="Buettner E."/>
        </authorList>
    </citation>
    <scope>NUCLEOTIDE SEQUENCE</scope>
    <source>
        <strain evidence="1">Babe33</strain>
    </source>
</reference>
<name>A0ACC1NL87_9HYPO</name>
<dbReference type="Proteomes" id="UP001143910">
    <property type="component" value="Unassembled WGS sequence"/>
</dbReference>
<proteinExistence type="predicted"/>
<protein>
    <submittedName>
        <fullName evidence="1">Uncharacterized protein</fullName>
    </submittedName>
</protein>
<comment type="caution">
    <text evidence="1">The sequence shown here is derived from an EMBL/GenBank/DDBJ whole genome shotgun (WGS) entry which is preliminary data.</text>
</comment>